<comment type="subcellular location">
    <subcellularLocation>
        <location evidence="1">Cell projection</location>
    </subcellularLocation>
    <subcellularLocation>
        <location evidence="2">Cytoplasm</location>
    </subcellularLocation>
</comment>
<dbReference type="GO" id="GO:0035556">
    <property type="term" value="P:intracellular signal transduction"/>
    <property type="evidence" value="ECO:0007669"/>
    <property type="project" value="InterPro"/>
</dbReference>
<keyword evidence="8 12" id="KW-0547">Nucleotide-binding</keyword>
<dbReference type="EMBL" id="VXIV02000057">
    <property type="protein sequence ID" value="KAF6041335.1"/>
    <property type="molecule type" value="Genomic_DNA"/>
</dbReference>
<dbReference type="SUPFAM" id="SSF89837">
    <property type="entry name" value="Doublecortin (DC)"/>
    <property type="match status" value="2"/>
</dbReference>
<feature type="region of interest" description="Disordered" evidence="13">
    <location>
        <begin position="332"/>
        <end position="486"/>
    </location>
</feature>
<feature type="compositionally biased region" description="Basic and acidic residues" evidence="13">
    <location>
        <begin position="431"/>
        <end position="440"/>
    </location>
</feature>
<evidence type="ECO:0000256" key="6">
    <source>
        <dbReference type="ARBA" id="ARBA00022679"/>
    </source>
</evidence>
<keyword evidence="9" id="KW-0418">Kinase</keyword>
<dbReference type="FunFam" id="3.30.200.20:FF:000042">
    <property type="entry name" value="Aurora kinase A"/>
    <property type="match status" value="1"/>
</dbReference>
<dbReference type="GO" id="GO:0004674">
    <property type="term" value="F:protein serine/threonine kinase activity"/>
    <property type="evidence" value="ECO:0007669"/>
    <property type="project" value="UniProtKB-KW"/>
</dbReference>
<evidence type="ECO:0000259" key="15">
    <source>
        <dbReference type="PROSITE" id="PS50309"/>
    </source>
</evidence>
<dbReference type="InterPro" id="IPR011009">
    <property type="entry name" value="Kinase-like_dom_sf"/>
</dbReference>
<dbReference type="PANTHER" id="PTHR23005:SF4">
    <property type="entry name" value="OXYGEN-REGULATED PROTEIN 1"/>
    <property type="match status" value="1"/>
</dbReference>
<evidence type="ECO:0000256" key="5">
    <source>
        <dbReference type="ARBA" id="ARBA00022527"/>
    </source>
</evidence>
<organism evidence="16 17">
    <name type="scientific">Bugula neritina</name>
    <name type="common">Brown bryozoan</name>
    <name type="synonym">Sertularia neritina</name>
    <dbReference type="NCBI Taxonomy" id="10212"/>
    <lineage>
        <taxon>Eukaryota</taxon>
        <taxon>Metazoa</taxon>
        <taxon>Spiralia</taxon>
        <taxon>Lophotrochozoa</taxon>
        <taxon>Bryozoa</taxon>
        <taxon>Gymnolaemata</taxon>
        <taxon>Cheilostomatida</taxon>
        <taxon>Flustrina</taxon>
        <taxon>Buguloidea</taxon>
        <taxon>Bugulidae</taxon>
        <taxon>Bugula</taxon>
    </lineage>
</organism>
<dbReference type="GO" id="GO:0035082">
    <property type="term" value="P:axoneme assembly"/>
    <property type="evidence" value="ECO:0007669"/>
    <property type="project" value="TreeGrafter"/>
</dbReference>
<dbReference type="PROSITE" id="PS50011">
    <property type="entry name" value="PROTEIN_KINASE_DOM"/>
    <property type="match status" value="1"/>
</dbReference>
<dbReference type="InterPro" id="IPR000719">
    <property type="entry name" value="Prot_kinase_dom"/>
</dbReference>
<dbReference type="SUPFAM" id="SSF56112">
    <property type="entry name" value="Protein kinase-like (PK-like)"/>
    <property type="match status" value="1"/>
</dbReference>
<feature type="compositionally biased region" description="Basic and acidic residues" evidence="13">
    <location>
        <begin position="381"/>
        <end position="411"/>
    </location>
</feature>
<dbReference type="Gene3D" id="3.10.20.230">
    <property type="entry name" value="Doublecortin domain"/>
    <property type="match status" value="2"/>
</dbReference>
<proteinExistence type="inferred from homology"/>
<sequence length="651" mass="75074">MLHADAMPQLRTKRLYRADVSQTHKDLTNDKYRDMRRPKKVTFFNNGDKFSKGKKLFITPHRYLSFQDLLGDLTNKLPSTSSLPYGVRQIYTPRGGRRIRDIEHLQDGQEYVCAGFESFKAMNYGTQALDPWSTGRPHRHTDNPSTIDLKGVSALPHPSSINQGLTPRHHFEAYPQRKPLRPLNDPYSLREDDRRYGAITKPKVITVVRAGRKPYANIKILLNRRSVQSYERLLNDISESFGPKWKNNKVRSLYTLTGREVLSISDFFRGDSIFVAVGNEKISFTDVQDIIETLYPDSTYAKTLLRNIEKQKRKAKQQMLQSLANDNQELLEKQGSEKPPPPAPSKKVVKRLPVEETSAEDAAETESNQKKTLPSKPGKRPAADSPRDEENEEKPKQSEKEPDATEDIEKPRPKKKIAKKVLQPKPTENAQPEKEEKATAEQEPDTPIEQVKDKTKKVQAQANSKRQLKEERQKEQERLLQEKRDAEAKAKAELYRNINQKVIEEAAEKDTNEEKEKEPIENAEKEKEPIENAEPKMEEKPKEEEKLKMKLAKSKEERLVDLDEIKTQFDIGRVLGDGNFAVVNACQHRDTGHEYAMKIIDKSKLRGKEHMIDNEIAIMKACHQENLVKLYEEFETREEIYLVMEYVKVGI</sequence>
<feature type="domain" description="Protein kinase" evidence="14">
    <location>
        <begin position="569"/>
        <end position="651"/>
    </location>
</feature>
<dbReference type="Pfam" id="PF00069">
    <property type="entry name" value="Pkinase"/>
    <property type="match status" value="1"/>
</dbReference>
<dbReference type="Pfam" id="PF03607">
    <property type="entry name" value="DCX"/>
    <property type="match status" value="2"/>
</dbReference>
<evidence type="ECO:0000256" key="4">
    <source>
        <dbReference type="ARBA" id="ARBA00022490"/>
    </source>
</evidence>
<comment type="caution">
    <text evidence="16">The sequence shown here is derived from an EMBL/GenBank/DDBJ whole genome shotgun (WGS) entry which is preliminary data.</text>
</comment>
<accession>A0A7J7KTB1</accession>
<dbReference type="AlphaFoldDB" id="A0A7J7KTB1"/>
<keyword evidence="4" id="KW-0963">Cytoplasm</keyword>
<evidence type="ECO:0000256" key="2">
    <source>
        <dbReference type="ARBA" id="ARBA00004496"/>
    </source>
</evidence>
<evidence type="ECO:0000256" key="10">
    <source>
        <dbReference type="ARBA" id="ARBA00022840"/>
    </source>
</evidence>
<dbReference type="GO" id="GO:0005524">
    <property type="term" value="F:ATP binding"/>
    <property type="evidence" value="ECO:0007669"/>
    <property type="project" value="UniProtKB-UniRule"/>
</dbReference>
<dbReference type="PROSITE" id="PS50309">
    <property type="entry name" value="DC"/>
    <property type="match status" value="2"/>
</dbReference>
<evidence type="ECO:0000256" key="1">
    <source>
        <dbReference type="ARBA" id="ARBA00004316"/>
    </source>
</evidence>
<feature type="domain" description="Doublecortin" evidence="15">
    <location>
        <begin position="203"/>
        <end position="288"/>
    </location>
</feature>
<keyword evidence="11" id="KW-0966">Cell projection</keyword>
<dbReference type="InterPro" id="IPR003533">
    <property type="entry name" value="Doublecortin_dom"/>
</dbReference>
<dbReference type="GO" id="GO:0043005">
    <property type="term" value="C:neuron projection"/>
    <property type="evidence" value="ECO:0007669"/>
    <property type="project" value="UniProtKB-ARBA"/>
</dbReference>
<keyword evidence="7" id="KW-0677">Repeat</keyword>
<evidence type="ECO:0000256" key="13">
    <source>
        <dbReference type="SAM" id="MobiDB-lite"/>
    </source>
</evidence>
<keyword evidence="17" id="KW-1185">Reference proteome</keyword>
<evidence type="ECO:0000313" key="17">
    <source>
        <dbReference type="Proteomes" id="UP000593567"/>
    </source>
</evidence>
<feature type="region of interest" description="Disordered" evidence="13">
    <location>
        <begin position="507"/>
        <end position="544"/>
    </location>
</feature>
<evidence type="ECO:0000313" key="16">
    <source>
        <dbReference type="EMBL" id="KAF6041335.1"/>
    </source>
</evidence>
<evidence type="ECO:0000259" key="14">
    <source>
        <dbReference type="PROSITE" id="PS50011"/>
    </source>
</evidence>
<evidence type="ECO:0000256" key="9">
    <source>
        <dbReference type="ARBA" id="ARBA00022777"/>
    </source>
</evidence>
<dbReference type="GO" id="GO:0005930">
    <property type="term" value="C:axoneme"/>
    <property type="evidence" value="ECO:0007669"/>
    <property type="project" value="TreeGrafter"/>
</dbReference>
<evidence type="ECO:0000256" key="7">
    <source>
        <dbReference type="ARBA" id="ARBA00022737"/>
    </source>
</evidence>
<feature type="compositionally biased region" description="Basic and acidic residues" evidence="13">
    <location>
        <begin position="467"/>
        <end position="486"/>
    </location>
</feature>
<dbReference type="PANTHER" id="PTHR23005">
    <property type="entry name" value="RETINITIS PIGMENTOSA 1 PROTEIN"/>
    <property type="match status" value="1"/>
</dbReference>
<keyword evidence="6" id="KW-0808">Transferase</keyword>
<feature type="binding site" evidence="12">
    <location>
        <position position="598"/>
    </location>
    <ligand>
        <name>ATP</name>
        <dbReference type="ChEBI" id="CHEBI:30616"/>
    </ligand>
</feature>
<dbReference type="InterPro" id="IPR017441">
    <property type="entry name" value="Protein_kinase_ATP_BS"/>
</dbReference>
<keyword evidence="10 12" id="KW-0067">ATP-binding</keyword>
<reference evidence="16" key="1">
    <citation type="submission" date="2020-06" db="EMBL/GenBank/DDBJ databases">
        <title>Draft genome of Bugula neritina, a colonial animal packing powerful symbionts and potential medicines.</title>
        <authorList>
            <person name="Rayko M."/>
        </authorList>
    </citation>
    <scope>NUCLEOTIDE SEQUENCE [LARGE SCALE GENOMIC DNA]</scope>
    <source>
        <strain evidence="16">Kwan_BN1</strain>
    </source>
</reference>
<gene>
    <name evidence="16" type="ORF">EB796_000346</name>
</gene>
<name>A0A7J7KTB1_BUGNE</name>
<comment type="similarity">
    <text evidence="3">Belongs to the protein kinase superfamily. CAMK Ser/Thr protein kinase family. CaMK subfamily.</text>
</comment>
<dbReference type="Proteomes" id="UP000593567">
    <property type="component" value="Unassembled WGS sequence"/>
</dbReference>
<protein>
    <submittedName>
        <fullName evidence="16">DCLK3</fullName>
    </submittedName>
</protein>
<keyword evidence="5" id="KW-0723">Serine/threonine-protein kinase</keyword>
<feature type="domain" description="Doublecortin" evidence="15">
    <location>
        <begin position="39"/>
        <end position="125"/>
    </location>
</feature>
<dbReference type="PROSITE" id="PS00107">
    <property type="entry name" value="PROTEIN_KINASE_ATP"/>
    <property type="match status" value="1"/>
</dbReference>
<dbReference type="InterPro" id="IPR036572">
    <property type="entry name" value="Doublecortin_dom_sf"/>
</dbReference>
<evidence type="ECO:0000256" key="3">
    <source>
        <dbReference type="ARBA" id="ARBA00005354"/>
    </source>
</evidence>
<evidence type="ECO:0000256" key="11">
    <source>
        <dbReference type="ARBA" id="ARBA00023273"/>
    </source>
</evidence>
<dbReference type="OrthoDB" id="1738954at2759"/>
<dbReference type="Gene3D" id="3.30.200.20">
    <property type="entry name" value="Phosphorylase Kinase, domain 1"/>
    <property type="match status" value="1"/>
</dbReference>
<dbReference type="SMART" id="SM00537">
    <property type="entry name" value="DCX"/>
    <property type="match status" value="2"/>
</dbReference>
<evidence type="ECO:0000256" key="8">
    <source>
        <dbReference type="ARBA" id="ARBA00022741"/>
    </source>
</evidence>
<evidence type="ECO:0000256" key="12">
    <source>
        <dbReference type="PROSITE-ProRule" id="PRU10141"/>
    </source>
</evidence>
<dbReference type="GO" id="GO:0042461">
    <property type="term" value="P:photoreceptor cell development"/>
    <property type="evidence" value="ECO:0007669"/>
    <property type="project" value="TreeGrafter"/>
</dbReference>